<evidence type="ECO:0000259" key="2">
    <source>
        <dbReference type="PROSITE" id="PS50913"/>
    </source>
</evidence>
<protein>
    <submittedName>
        <fullName evidence="3">GRIP domain-containing protein</fullName>
    </submittedName>
</protein>
<dbReference type="InterPro" id="IPR000237">
    <property type="entry name" value="GRIP_dom"/>
</dbReference>
<reference evidence="3" key="1">
    <citation type="submission" date="2016-11" db="UniProtKB">
        <authorList>
            <consortium name="WormBaseParasite"/>
        </authorList>
    </citation>
    <scope>IDENTIFICATION</scope>
    <source>
        <strain evidence="3">pt0022</strain>
    </source>
</reference>
<dbReference type="WBParaSite" id="maker-PairedContig_3533-snap-gene-1.7-mRNA-1">
    <property type="protein sequence ID" value="maker-PairedContig_3533-snap-gene-1.7-mRNA-1"/>
    <property type="gene ID" value="maker-PairedContig_3533-snap-gene-1.7"/>
</dbReference>
<feature type="compositionally biased region" description="Polar residues" evidence="1">
    <location>
        <begin position="83"/>
        <end position="96"/>
    </location>
</feature>
<name>A0A1I8EPD5_WUCBA</name>
<dbReference type="Pfam" id="PF01465">
    <property type="entry name" value="GRIP"/>
    <property type="match status" value="1"/>
</dbReference>
<feature type="domain" description="GRIP" evidence="2">
    <location>
        <begin position="361"/>
        <end position="410"/>
    </location>
</feature>
<accession>A0A1I8EPD5</accession>
<evidence type="ECO:0000313" key="3">
    <source>
        <dbReference type="WBParaSite" id="maker-PairedContig_3533-snap-gene-1.7-mRNA-1"/>
    </source>
</evidence>
<organism evidence="3">
    <name type="scientific">Wuchereria bancrofti</name>
    <dbReference type="NCBI Taxonomy" id="6293"/>
    <lineage>
        <taxon>Eukaryota</taxon>
        <taxon>Metazoa</taxon>
        <taxon>Ecdysozoa</taxon>
        <taxon>Nematoda</taxon>
        <taxon>Chromadorea</taxon>
        <taxon>Rhabditida</taxon>
        <taxon>Spirurina</taxon>
        <taxon>Spiruromorpha</taxon>
        <taxon>Filarioidea</taxon>
        <taxon>Onchocercidae</taxon>
        <taxon>Wuchereria</taxon>
    </lineage>
</organism>
<dbReference type="AlphaFoldDB" id="A0A1I8EPD5"/>
<feature type="region of interest" description="Disordered" evidence="1">
    <location>
        <begin position="77"/>
        <end position="105"/>
    </location>
</feature>
<evidence type="ECO:0000256" key="1">
    <source>
        <dbReference type="SAM" id="MobiDB-lite"/>
    </source>
</evidence>
<dbReference type="PROSITE" id="PS50913">
    <property type="entry name" value="GRIP"/>
    <property type="match status" value="1"/>
</dbReference>
<sequence>MYYHLALCVISKKWKKDFEEKKNGTYVMYNQDDKRRIDERLVLSVPYGDTVEDISHIKPMKLSHCYSDECLEANKKISDDSDQPLSQNSPIVQSNYDRSSGRLSIDDSDLIDDSTSVAQLSTSSPISVTSASTSSFYPTLNVGNGAEISAKYAKLEKSQGTKSDQSNSLRLSDKYRKYTSAKSRLNELCEIIEKKDKQLRLVRNGLNEKDLEIGKLHGRIRALEYNCGRLQSVIESVGDESDQNQIKLNEIINERDGLLVRNASLSRQIEFEKREWSIERERLSMDLDDVTRELELQKMILNGESLSEIVQRWQTKVFELEGMITDRDRAIRAQEARISKLKQSLAEVDHISCDDSLEMQTKLDFPSFNSLKRLLLQYLTSSDEERMQLLRNVSSMLHLSDEEQRQWKLSELTFFKEKRKKKFIDCSLHDTIFARPAHKAK</sequence>
<proteinExistence type="predicted"/>